<sequence length="197" mass="22073">MAGDYLKVFDILAEYLRRPAGDIPVAGAVEAVAAHTVLLVAVVGCSVNESLRRHRLMERGVEDDDVRLSGESLHYGLKTLKVRRVVERRERDDLFDALDDLGRDEHGLGELFSAVHYAVARGVKLVKVLEHAELGIDENVEDVLDRRGVVGERHFARHRVHAGLCVLDTRAFDADTLHQPLGQDLFAIHFDELILQR</sequence>
<name>A0A645FEW6_9ZZZZ</name>
<keyword evidence="1" id="KW-1133">Transmembrane helix</keyword>
<organism evidence="2">
    <name type="scientific">bioreactor metagenome</name>
    <dbReference type="NCBI Taxonomy" id="1076179"/>
    <lineage>
        <taxon>unclassified sequences</taxon>
        <taxon>metagenomes</taxon>
        <taxon>ecological metagenomes</taxon>
    </lineage>
</organism>
<evidence type="ECO:0000256" key="1">
    <source>
        <dbReference type="SAM" id="Phobius"/>
    </source>
</evidence>
<evidence type="ECO:0000313" key="2">
    <source>
        <dbReference type="EMBL" id="MPN12935.1"/>
    </source>
</evidence>
<dbReference type="EMBL" id="VSSQ01059362">
    <property type="protein sequence ID" value="MPN12935.1"/>
    <property type="molecule type" value="Genomic_DNA"/>
</dbReference>
<keyword evidence="1" id="KW-0812">Transmembrane</keyword>
<accession>A0A645FEW6</accession>
<feature type="transmembrane region" description="Helical" evidence="1">
    <location>
        <begin position="25"/>
        <end position="47"/>
    </location>
</feature>
<keyword evidence="1" id="KW-0472">Membrane</keyword>
<reference evidence="2" key="1">
    <citation type="submission" date="2019-08" db="EMBL/GenBank/DDBJ databases">
        <authorList>
            <person name="Kucharzyk K."/>
            <person name="Murdoch R.W."/>
            <person name="Higgins S."/>
            <person name="Loffler F."/>
        </authorList>
    </citation>
    <scope>NUCLEOTIDE SEQUENCE</scope>
</reference>
<proteinExistence type="predicted"/>
<gene>
    <name evidence="2" type="ORF">SDC9_160255</name>
</gene>
<comment type="caution">
    <text evidence="2">The sequence shown here is derived from an EMBL/GenBank/DDBJ whole genome shotgun (WGS) entry which is preliminary data.</text>
</comment>
<protein>
    <submittedName>
        <fullName evidence="2">Uncharacterized protein</fullName>
    </submittedName>
</protein>
<dbReference type="AlphaFoldDB" id="A0A645FEW6"/>